<dbReference type="Proteomes" id="UP001210925">
    <property type="component" value="Unassembled WGS sequence"/>
</dbReference>
<accession>A0AAD5U9B2</accession>
<evidence type="ECO:0000259" key="8">
    <source>
        <dbReference type="Pfam" id="PF00324"/>
    </source>
</evidence>
<comment type="caution">
    <text evidence="9">The sequence shown here is derived from an EMBL/GenBank/DDBJ whole genome shotgun (WGS) entry which is preliminary data.</text>
</comment>
<feature type="transmembrane region" description="Helical" evidence="7">
    <location>
        <begin position="415"/>
        <end position="437"/>
    </location>
</feature>
<dbReference type="InterPro" id="IPR004840">
    <property type="entry name" value="Amino_acid_permease_CS"/>
</dbReference>
<feature type="transmembrane region" description="Helical" evidence="7">
    <location>
        <begin position="220"/>
        <end position="244"/>
    </location>
</feature>
<gene>
    <name evidence="9" type="ORF">HK103_002584</name>
</gene>
<evidence type="ECO:0000256" key="7">
    <source>
        <dbReference type="SAM" id="Phobius"/>
    </source>
</evidence>
<keyword evidence="10" id="KW-1185">Reference proteome</keyword>
<evidence type="ECO:0000256" key="5">
    <source>
        <dbReference type="ARBA" id="ARBA00022989"/>
    </source>
</evidence>
<sequence length="482" mass="52527">MIAIAGTIGTGLFLKSGDVIAHAGALGALMAYVLSGISVYCVVMSLGEMATMIPVSGSFNEYAGRFIDPALGFAFGWMYWFQWLLTFPVEIQAAAGFFSHWSGFIGDNPWYMFVILTVLLTFINLIAVTGFGETEYWLSFAKIFAIALFIIVAIGVLIVNRNYGQWIQTSGKWNLGYLGCYGQCFLISAAFAFGGTELVGITPSKSVPRAINGTFWRIAIFYFSTIFLIGLIKQLADLAVIGGLDKSPFVFTLKAAGIDFASELINFVALVAVVSAANSSVYACSRTMMALCQTGKGPAFLGKNDKRGVPFLQTVIVATLGFAVFFITLVPASEQDIRAGHDAFDLLVGCVGACILMIWTMISFTHIRFRAALKAQGIPLSELIYVVGDYIAIIINVSALFFSGTATFFADPSKFNIVDFLDAYIILLAYPILYFAYKFTYNTKIVSLTEVDFVTGVQLKRDVVEIEEPPKSFFGKLLDLVA</sequence>
<organism evidence="9 10">
    <name type="scientific">Boothiomyces macroporosus</name>
    <dbReference type="NCBI Taxonomy" id="261099"/>
    <lineage>
        <taxon>Eukaryota</taxon>
        <taxon>Fungi</taxon>
        <taxon>Fungi incertae sedis</taxon>
        <taxon>Chytridiomycota</taxon>
        <taxon>Chytridiomycota incertae sedis</taxon>
        <taxon>Chytridiomycetes</taxon>
        <taxon>Rhizophydiales</taxon>
        <taxon>Terramycetaceae</taxon>
        <taxon>Boothiomyces</taxon>
    </lineage>
</organism>
<feature type="transmembrane region" description="Helical" evidence="7">
    <location>
        <begin position="175"/>
        <end position="199"/>
    </location>
</feature>
<feature type="transmembrane region" description="Helical" evidence="7">
    <location>
        <begin position="311"/>
        <end position="331"/>
    </location>
</feature>
<keyword evidence="3 7" id="KW-0812">Transmembrane</keyword>
<dbReference type="PIRSF" id="PIRSF006060">
    <property type="entry name" value="AA_transporter"/>
    <property type="match status" value="1"/>
</dbReference>
<dbReference type="GO" id="GO:0015171">
    <property type="term" value="F:amino acid transmembrane transporter activity"/>
    <property type="evidence" value="ECO:0007669"/>
    <property type="project" value="TreeGrafter"/>
</dbReference>
<dbReference type="InterPro" id="IPR050524">
    <property type="entry name" value="APC_YAT"/>
</dbReference>
<keyword evidence="5 7" id="KW-1133">Transmembrane helix</keyword>
<evidence type="ECO:0000313" key="10">
    <source>
        <dbReference type="Proteomes" id="UP001210925"/>
    </source>
</evidence>
<dbReference type="AlphaFoldDB" id="A0AAD5U9B2"/>
<evidence type="ECO:0000256" key="6">
    <source>
        <dbReference type="ARBA" id="ARBA00023136"/>
    </source>
</evidence>
<dbReference type="PANTHER" id="PTHR43341">
    <property type="entry name" value="AMINO ACID PERMEASE"/>
    <property type="match status" value="1"/>
</dbReference>
<proteinExistence type="predicted"/>
<keyword evidence="6 7" id="KW-0472">Membrane</keyword>
<comment type="subcellular location">
    <subcellularLocation>
        <location evidence="1">Membrane</location>
        <topology evidence="1">Multi-pass membrane protein</topology>
    </subcellularLocation>
</comment>
<evidence type="ECO:0000256" key="3">
    <source>
        <dbReference type="ARBA" id="ARBA00022692"/>
    </source>
</evidence>
<keyword evidence="4" id="KW-0029">Amino-acid transport</keyword>
<keyword evidence="2" id="KW-0813">Transport</keyword>
<dbReference type="PROSITE" id="PS00218">
    <property type="entry name" value="AMINO_ACID_PERMEASE_1"/>
    <property type="match status" value="1"/>
</dbReference>
<dbReference type="Pfam" id="PF00324">
    <property type="entry name" value="AA_permease"/>
    <property type="match status" value="1"/>
</dbReference>
<protein>
    <recommendedName>
        <fullName evidence="8">Amino acid permease/ SLC12A domain-containing protein</fullName>
    </recommendedName>
</protein>
<feature type="transmembrane region" description="Helical" evidence="7">
    <location>
        <begin position="143"/>
        <end position="163"/>
    </location>
</feature>
<feature type="domain" description="Amino acid permease/ SLC12A" evidence="8">
    <location>
        <begin position="1"/>
        <end position="445"/>
    </location>
</feature>
<name>A0AAD5U9B2_9FUNG</name>
<evidence type="ECO:0000256" key="4">
    <source>
        <dbReference type="ARBA" id="ARBA00022970"/>
    </source>
</evidence>
<feature type="transmembrane region" description="Helical" evidence="7">
    <location>
        <begin position="264"/>
        <end position="284"/>
    </location>
</feature>
<dbReference type="EMBL" id="JADGKB010000195">
    <property type="protein sequence ID" value="KAJ3251184.1"/>
    <property type="molecule type" value="Genomic_DNA"/>
</dbReference>
<dbReference type="GO" id="GO:0016020">
    <property type="term" value="C:membrane"/>
    <property type="evidence" value="ECO:0007669"/>
    <property type="project" value="UniProtKB-SubCell"/>
</dbReference>
<dbReference type="InterPro" id="IPR004841">
    <property type="entry name" value="AA-permease/SLC12A_dom"/>
</dbReference>
<feature type="transmembrane region" description="Helical" evidence="7">
    <location>
        <begin position="110"/>
        <end position="131"/>
    </location>
</feature>
<reference evidence="9" key="1">
    <citation type="submission" date="2020-05" db="EMBL/GenBank/DDBJ databases">
        <title>Phylogenomic resolution of chytrid fungi.</title>
        <authorList>
            <person name="Stajich J.E."/>
            <person name="Amses K."/>
            <person name="Simmons R."/>
            <person name="Seto K."/>
            <person name="Myers J."/>
            <person name="Bonds A."/>
            <person name="Quandt C.A."/>
            <person name="Barry K."/>
            <person name="Liu P."/>
            <person name="Grigoriev I."/>
            <person name="Longcore J.E."/>
            <person name="James T.Y."/>
        </authorList>
    </citation>
    <scope>NUCLEOTIDE SEQUENCE</scope>
    <source>
        <strain evidence="9">PLAUS21</strain>
    </source>
</reference>
<feature type="transmembrane region" description="Helical" evidence="7">
    <location>
        <begin position="343"/>
        <end position="362"/>
    </location>
</feature>
<evidence type="ECO:0000256" key="1">
    <source>
        <dbReference type="ARBA" id="ARBA00004141"/>
    </source>
</evidence>
<feature type="transmembrane region" description="Helical" evidence="7">
    <location>
        <begin position="383"/>
        <end position="409"/>
    </location>
</feature>
<feature type="transmembrane region" description="Helical" evidence="7">
    <location>
        <begin position="20"/>
        <end position="42"/>
    </location>
</feature>
<evidence type="ECO:0000256" key="2">
    <source>
        <dbReference type="ARBA" id="ARBA00022448"/>
    </source>
</evidence>
<dbReference type="PANTHER" id="PTHR43341:SF1">
    <property type="entry name" value="GENERAL AMINO-ACID PERMEASE GAP1"/>
    <property type="match status" value="1"/>
</dbReference>
<evidence type="ECO:0000313" key="9">
    <source>
        <dbReference type="EMBL" id="KAJ3251184.1"/>
    </source>
</evidence>
<dbReference type="Gene3D" id="1.20.1740.10">
    <property type="entry name" value="Amino acid/polyamine transporter I"/>
    <property type="match status" value="1"/>
</dbReference>